<protein>
    <submittedName>
        <fullName evidence="3">Os05g0359000 protein</fullName>
    </submittedName>
</protein>
<dbReference type="PaxDb" id="39947-A0A0P0WL72"/>
<feature type="compositionally biased region" description="Basic residues" evidence="1">
    <location>
        <begin position="198"/>
        <end position="212"/>
    </location>
</feature>
<dbReference type="InterPro" id="IPR058352">
    <property type="entry name" value="DUF8039"/>
</dbReference>
<dbReference type="OrthoDB" id="676990at2759"/>
<dbReference type="InterPro" id="IPR004252">
    <property type="entry name" value="Probable_transposase_24"/>
</dbReference>
<dbReference type="InParanoid" id="A0A0P0WL72"/>
<dbReference type="Proteomes" id="UP000059680">
    <property type="component" value="Chromosome 5"/>
</dbReference>
<evidence type="ECO:0007829" key="5">
    <source>
        <dbReference type="PeptideAtlas" id="A0A0P0WL72"/>
    </source>
</evidence>
<dbReference type="KEGG" id="osa:9271054"/>
<dbReference type="eggNOG" id="ENOG502S8TI">
    <property type="taxonomic scope" value="Eukaryota"/>
</dbReference>
<feature type="compositionally biased region" description="Low complexity" evidence="1">
    <location>
        <begin position="113"/>
        <end position="164"/>
    </location>
</feature>
<accession>A0A0P0WL72</accession>
<feature type="region of interest" description="Disordered" evidence="1">
    <location>
        <begin position="524"/>
        <end position="554"/>
    </location>
</feature>
<feature type="domain" description="DUF8039" evidence="2">
    <location>
        <begin position="575"/>
        <end position="670"/>
    </location>
</feature>
<organism evidence="3 4">
    <name type="scientific">Oryza sativa subsp. japonica</name>
    <name type="common">Rice</name>
    <dbReference type="NCBI Taxonomy" id="39947"/>
    <lineage>
        <taxon>Eukaryota</taxon>
        <taxon>Viridiplantae</taxon>
        <taxon>Streptophyta</taxon>
        <taxon>Embryophyta</taxon>
        <taxon>Tracheophyta</taxon>
        <taxon>Spermatophyta</taxon>
        <taxon>Magnoliopsida</taxon>
        <taxon>Liliopsida</taxon>
        <taxon>Poales</taxon>
        <taxon>Poaceae</taxon>
        <taxon>BOP clade</taxon>
        <taxon>Oryzoideae</taxon>
        <taxon>Oryzeae</taxon>
        <taxon>Oryzinae</taxon>
        <taxon>Oryza</taxon>
        <taxon>Oryza sativa</taxon>
    </lineage>
</organism>
<dbReference type="PANTHER" id="PTHR33018:SF30">
    <property type="entry name" value="OS02G0502850 PROTEIN"/>
    <property type="match status" value="1"/>
</dbReference>
<evidence type="ECO:0000259" key="2">
    <source>
        <dbReference type="Pfam" id="PF26133"/>
    </source>
</evidence>
<evidence type="ECO:0000256" key="1">
    <source>
        <dbReference type="SAM" id="MobiDB-lite"/>
    </source>
</evidence>
<reference evidence="3 4" key="2">
    <citation type="journal article" date="2013" name="Plant Cell Physiol.">
        <title>Rice Annotation Project Database (RAP-DB): an integrative and interactive database for rice genomics.</title>
        <authorList>
            <person name="Sakai H."/>
            <person name="Lee S.S."/>
            <person name="Tanaka T."/>
            <person name="Numa H."/>
            <person name="Kim J."/>
            <person name="Kawahara Y."/>
            <person name="Wakimoto H."/>
            <person name="Yang C.C."/>
            <person name="Iwamoto M."/>
            <person name="Abe T."/>
            <person name="Yamada Y."/>
            <person name="Muto A."/>
            <person name="Inokuchi H."/>
            <person name="Ikemura T."/>
            <person name="Matsumoto T."/>
            <person name="Sasaki T."/>
            <person name="Itoh T."/>
        </authorList>
    </citation>
    <scope>NUCLEOTIDE SEQUENCE [LARGE SCALE GENOMIC DNA]</scope>
    <source>
        <strain evidence="4">cv. Nipponbare</strain>
    </source>
</reference>
<keyword evidence="4" id="KW-1185">Reference proteome</keyword>
<name>A0A0P0WL72_ORYSJ</name>
<feature type="compositionally biased region" description="Polar residues" evidence="1">
    <location>
        <begin position="1"/>
        <end position="10"/>
    </location>
</feature>
<sequence length="672" mass="73681">MRTTAPSSKAATFLPLSASAPTSPPPRRRLRPPRSPPRRVDDVDPLPNHRDDASLSSSAAGGGGMRVAASSSKASATTTTLPTGSGPPRRLQVRPPRSPPRRVDPLPDHRDASTSSPPAAAAAAASPPWAAAPRRPRWPRGVALLASAAASSSSPAATAPQQAVSRDEQDSLPTSSPQPDVRDSQPALSPQPDEPRPEKRKRGGRGRNKMPKGRYTITHVTDDGQPMLPKTAVSAFRRACSVIGRSKIKITYKDWKKVPNTEKTVLWETMKGMFEIPESAHDSVQRQALLKIGKVWKNFKSELYKKYVKQDRTPFHDKELAHLRDQWNEFVQRCQTPEFLHQSEVNKALSACNTHPHRLGTGGYVGKSFQWAREDEEAAQLSRPTPFADIPVQRARNWVRARAITTSDGSISFANTETEQVAQRVQQLAEESLQGSFQSCREKDILTEALGTKEHPGRTRGLGATVPWKAGFTDNSDLYKKHRRSKGECEETNVAQLKKEIYDELAAKIDSEVEERLQQALNQRSVASPVEPSPNTIQDSVVSPVPVEPSPNTNQGNCGAVAHSHPGGSIIHDRYPVDDIEEHTKCKIQVAIGVGTNFIIDAGEGTAYPCSEDPWVQGVPLAEGYGKVRVNMVYPNFTAFPLPLPPNEEIMTLGQALRKCIQWPKKDITLST</sequence>
<dbReference type="PANTHER" id="PTHR33018">
    <property type="entry name" value="OS10G0338966 PROTEIN-RELATED"/>
    <property type="match status" value="1"/>
</dbReference>
<dbReference type="FunCoup" id="A0A0P0WL72">
    <property type="interactions" value="7"/>
</dbReference>
<dbReference type="Pfam" id="PF26133">
    <property type="entry name" value="DUF8039"/>
    <property type="match status" value="1"/>
</dbReference>
<feature type="compositionally biased region" description="Basic and acidic residues" evidence="1">
    <location>
        <begin position="101"/>
        <end position="112"/>
    </location>
</feature>
<keyword evidence="5" id="KW-1267">Proteomics identification</keyword>
<evidence type="ECO:0000313" key="4">
    <source>
        <dbReference type="Proteomes" id="UP000059680"/>
    </source>
</evidence>
<dbReference type="OMA" id="CKIQVAI"/>
<reference evidence="4" key="1">
    <citation type="journal article" date="2005" name="Nature">
        <title>The map-based sequence of the rice genome.</title>
        <authorList>
            <consortium name="International rice genome sequencing project (IRGSP)"/>
            <person name="Matsumoto T."/>
            <person name="Wu J."/>
            <person name="Kanamori H."/>
            <person name="Katayose Y."/>
            <person name="Fujisawa M."/>
            <person name="Namiki N."/>
            <person name="Mizuno H."/>
            <person name="Yamamoto K."/>
            <person name="Antonio B.A."/>
            <person name="Baba T."/>
            <person name="Sakata K."/>
            <person name="Nagamura Y."/>
            <person name="Aoki H."/>
            <person name="Arikawa K."/>
            <person name="Arita K."/>
            <person name="Bito T."/>
            <person name="Chiden Y."/>
            <person name="Fujitsuka N."/>
            <person name="Fukunaka R."/>
            <person name="Hamada M."/>
            <person name="Harada C."/>
            <person name="Hayashi A."/>
            <person name="Hijishita S."/>
            <person name="Honda M."/>
            <person name="Hosokawa S."/>
            <person name="Ichikawa Y."/>
            <person name="Idonuma A."/>
            <person name="Iijima M."/>
            <person name="Ikeda M."/>
            <person name="Ikeno M."/>
            <person name="Ito K."/>
            <person name="Ito S."/>
            <person name="Ito T."/>
            <person name="Ito Y."/>
            <person name="Ito Y."/>
            <person name="Iwabuchi A."/>
            <person name="Kamiya K."/>
            <person name="Karasawa W."/>
            <person name="Kurita K."/>
            <person name="Katagiri S."/>
            <person name="Kikuta A."/>
            <person name="Kobayashi H."/>
            <person name="Kobayashi N."/>
            <person name="Machita K."/>
            <person name="Maehara T."/>
            <person name="Masukawa M."/>
            <person name="Mizubayashi T."/>
            <person name="Mukai Y."/>
            <person name="Nagasaki H."/>
            <person name="Nagata Y."/>
            <person name="Naito S."/>
            <person name="Nakashima M."/>
            <person name="Nakama Y."/>
            <person name="Nakamichi Y."/>
            <person name="Nakamura M."/>
            <person name="Meguro A."/>
            <person name="Negishi M."/>
            <person name="Ohta I."/>
            <person name="Ohta T."/>
            <person name="Okamoto M."/>
            <person name="Ono N."/>
            <person name="Saji S."/>
            <person name="Sakaguchi M."/>
            <person name="Sakai K."/>
            <person name="Shibata M."/>
            <person name="Shimokawa T."/>
            <person name="Song J."/>
            <person name="Takazaki Y."/>
            <person name="Terasawa K."/>
            <person name="Tsugane M."/>
            <person name="Tsuji K."/>
            <person name="Ueda S."/>
            <person name="Waki K."/>
            <person name="Yamagata H."/>
            <person name="Yamamoto M."/>
            <person name="Yamamoto S."/>
            <person name="Yamane H."/>
            <person name="Yoshiki S."/>
            <person name="Yoshihara R."/>
            <person name="Yukawa K."/>
            <person name="Zhong H."/>
            <person name="Yano M."/>
            <person name="Yuan Q."/>
            <person name="Ouyang S."/>
            <person name="Liu J."/>
            <person name="Jones K.M."/>
            <person name="Gansberger K."/>
            <person name="Moffat K."/>
            <person name="Hill J."/>
            <person name="Bera J."/>
            <person name="Fadrosh D."/>
            <person name="Jin S."/>
            <person name="Johri S."/>
            <person name="Kim M."/>
            <person name="Overton L."/>
            <person name="Reardon M."/>
            <person name="Tsitrin T."/>
            <person name="Vuong H."/>
            <person name="Weaver B."/>
            <person name="Ciecko A."/>
            <person name="Tallon L."/>
            <person name="Jackson J."/>
            <person name="Pai G."/>
            <person name="Aken S.V."/>
            <person name="Utterback T."/>
            <person name="Reidmuller S."/>
            <person name="Feldblyum T."/>
            <person name="Hsiao J."/>
            <person name="Zismann V."/>
            <person name="Iobst S."/>
            <person name="de Vazeille A.R."/>
            <person name="Buell C.R."/>
            <person name="Ying K."/>
            <person name="Li Y."/>
            <person name="Lu T."/>
            <person name="Huang Y."/>
            <person name="Zhao Q."/>
            <person name="Feng Q."/>
            <person name="Zhang L."/>
            <person name="Zhu J."/>
            <person name="Weng Q."/>
            <person name="Mu J."/>
            <person name="Lu Y."/>
            <person name="Fan D."/>
            <person name="Liu Y."/>
            <person name="Guan J."/>
            <person name="Zhang Y."/>
            <person name="Yu S."/>
            <person name="Liu X."/>
            <person name="Zhang Y."/>
            <person name="Hong G."/>
            <person name="Han B."/>
            <person name="Choisne N."/>
            <person name="Demange N."/>
            <person name="Orjeda G."/>
            <person name="Samain S."/>
            <person name="Cattolico L."/>
            <person name="Pelletier E."/>
            <person name="Couloux A."/>
            <person name="Segurens B."/>
            <person name="Wincker P."/>
            <person name="D'Hont A."/>
            <person name="Scarpelli C."/>
            <person name="Weissenbach J."/>
            <person name="Salanoubat M."/>
            <person name="Quetier F."/>
            <person name="Yu Y."/>
            <person name="Kim H.R."/>
            <person name="Rambo T."/>
            <person name="Currie J."/>
            <person name="Collura K."/>
            <person name="Luo M."/>
            <person name="Yang T."/>
            <person name="Ammiraju J.S.S."/>
            <person name="Engler F."/>
            <person name="Soderlund C."/>
            <person name="Wing R.A."/>
            <person name="Palmer L.E."/>
            <person name="de la Bastide M."/>
            <person name="Spiegel L."/>
            <person name="Nascimento L."/>
            <person name="Zutavern T."/>
            <person name="O'Shaughnessy A."/>
            <person name="Dike S."/>
            <person name="Dedhia N."/>
            <person name="Preston R."/>
            <person name="Balija V."/>
            <person name="McCombie W.R."/>
            <person name="Chow T."/>
            <person name="Chen H."/>
            <person name="Chung M."/>
            <person name="Chen C."/>
            <person name="Shaw J."/>
            <person name="Wu H."/>
            <person name="Hsiao K."/>
            <person name="Chao Y."/>
            <person name="Chu M."/>
            <person name="Cheng C."/>
            <person name="Hour A."/>
            <person name="Lee P."/>
            <person name="Lin S."/>
            <person name="Lin Y."/>
            <person name="Liou J."/>
            <person name="Liu S."/>
            <person name="Hsing Y."/>
            <person name="Raghuvanshi S."/>
            <person name="Mohanty A."/>
            <person name="Bharti A.K."/>
            <person name="Gaur A."/>
            <person name="Gupta V."/>
            <person name="Kumar D."/>
            <person name="Ravi V."/>
            <person name="Vij S."/>
            <person name="Kapur A."/>
            <person name="Khurana P."/>
            <person name="Khurana P."/>
            <person name="Khurana J.P."/>
            <person name="Tyagi A.K."/>
            <person name="Gaikwad K."/>
            <person name="Singh A."/>
            <person name="Dalal V."/>
            <person name="Srivastava S."/>
            <person name="Dixit A."/>
            <person name="Pal A.K."/>
            <person name="Ghazi I.A."/>
            <person name="Yadav M."/>
            <person name="Pandit A."/>
            <person name="Bhargava A."/>
            <person name="Sureshbabu K."/>
            <person name="Batra K."/>
            <person name="Sharma T.R."/>
            <person name="Mohapatra T."/>
            <person name="Singh N.K."/>
            <person name="Messing J."/>
            <person name="Nelson A.B."/>
            <person name="Fuks G."/>
            <person name="Kavchok S."/>
            <person name="Keizer G."/>
            <person name="Linton E."/>
            <person name="Llaca V."/>
            <person name="Song R."/>
            <person name="Tanyolac B."/>
            <person name="Young S."/>
            <person name="Ho-Il K."/>
            <person name="Hahn J.H."/>
            <person name="Sangsakoo G."/>
            <person name="Vanavichit A."/>
            <person name="de Mattos Luiz.A.T."/>
            <person name="Zimmer P.D."/>
            <person name="Malone G."/>
            <person name="Dellagostin O."/>
            <person name="de Oliveira A.C."/>
            <person name="Bevan M."/>
            <person name="Bancroft I."/>
            <person name="Minx P."/>
            <person name="Cordum H."/>
            <person name="Wilson R."/>
            <person name="Cheng Z."/>
            <person name="Jin W."/>
            <person name="Jiang J."/>
            <person name="Leong S.A."/>
            <person name="Iwama H."/>
            <person name="Gojobori T."/>
            <person name="Itoh T."/>
            <person name="Niimura Y."/>
            <person name="Fujii Y."/>
            <person name="Habara T."/>
            <person name="Sakai H."/>
            <person name="Sato Y."/>
            <person name="Wilson G."/>
            <person name="Kumar K."/>
            <person name="McCouch S."/>
            <person name="Juretic N."/>
            <person name="Hoen D."/>
            <person name="Wright S."/>
            <person name="Bruskiewich R."/>
            <person name="Bureau T."/>
            <person name="Miyao A."/>
            <person name="Hirochika H."/>
            <person name="Nishikawa T."/>
            <person name="Kadowaki K."/>
            <person name="Sugiura M."/>
            <person name="Burr B."/>
            <person name="Sasaki T."/>
        </authorList>
    </citation>
    <scope>NUCLEOTIDE SEQUENCE [LARGE SCALE GENOMIC DNA]</scope>
    <source>
        <strain evidence="4">cv. Nipponbare</strain>
    </source>
</reference>
<dbReference type="STRING" id="39947.A0A0P0WL72"/>
<feature type="compositionally biased region" description="Basic and acidic residues" evidence="1">
    <location>
        <begin position="38"/>
        <end position="53"/>
    </location>
</feature>
<dbReference type="SMR" id="A0A0P0WL72"/>
<proteinExistence type="evidence at protein level"/>
<reference evidence="3 4" key="3">
    <citation type="journal article" date="2013" name="Rice">
        <title>Improvement of the Oryza sativa Nipponbare reference genome using next generation sequence and optical map data.</title>
        <authorList>
            <person name="Kawahara Y."/>
            <person name="de la Bastide M."/>
            <person name="Hamilton J.P."/>
            <person name="Kanamori H."/>
            <person name="McCombie W.R."/>
            <person name="Ouyang S."/>
            <person name="Schwartz D.C."/>
            <person name="Tanaka T."/>
            <person name="Wu J."/>
            <person name="Zhou S."/>
            <person name="Childs K.L."/>
            <person name="Davidson R.M."/>
            <person name="Lin H."/>
            <person name="Quesada-Ocampo L."/>
            <person name="Vaillancourt B."/>
            <person name="Sakai H."/>
            <person name="Lee S.S."/>
            <person name="Kim J."/>
            <person name="Numa H."/>
            <person name="Itoh T."/>
            <person name="Buell C.R."/>
            <person name="Matsumoto T."/>
        </authorList>
    </citation>
    <scope>NUCLEOTIDE SEQUENCE [LARGE SCALE GENOMIC DNA]</scope>
    <source>
        <strain evidence="4">cv. Nipponbare</strain>
    </source>
</reference>
<evidence type="ECO:0000313" key="3">
    <source>
        <dbReference type="EMBL" id="BAS93596.1"/>
    </source>
</evidence>
<gene>
    <name evidence="3" type="ordered locus">Os05g0359000</name>
    <name evidence="3" type="ORF">OSNPB_050359000</name>
</gene>
<feature type="compositionally biased region" description="Low complexity" evidence="1">
    <location>
        <begin position="66"/>
        <end position="80"/>
    </location>
</feature>
<dbReference type="AlphaFoldDB" id="A0A0P0WL72"/>
<dbReference type="EMBL" id="AP014961">
    <property type="protein sequence ID" value="BAS93596.1"/>
    <property type="molecule type" value="Genomic_DNA"/>
</dbReference>
<dbReference type="Pfam" id="PF03004">
    <property type="entry name" value="Transposase_24"/>
    <property type="match status" value="1"/>
</dbReference>
<dbReference type="Gramene" id="Os05t0359000-00">
    <property type="protein sequence ID" value="Os05t0359000-00"/>
    <property type="gene ID" value="Os05g0359000"/>
</dbReference>
<feature type="region of interest" description="Disordered" evidence="1">
    <location>
        <begin position="1"/>
        <end position="223"/>
    </location>
</feature>